<dbReference type="Gene3D" id="3.40.50.150">
    <property type="entry name" value="Vaccinia Virus protein VP39"/>
    <property type="match status" value="1"/>
</dbReference>
<protein>
    <recommendedName>
        <fullName evidence="1">DNA (cytosine-5-)-methyltransferase</fullName>
        <ecNumber evidence="1">2.1.1.37</ecNumber>
    </recommendedName>
</protein>
<dbReference type="GO" id="GO:0003886">
    <property type="term" value="F:DNA (cytosine-5-)-methyltransferase activity"/>
    <property type="evidence" value="ECO:0007669"/>
    <property type="project" value="UniProtKB-EC"/>
</dbReference>
<gene>
    <name evidence="7" type="ORF">GS551_05325</name>
</gene>
<name>A0AAE3B9W7_RHOHA</name>
<dbReference type="Proteomes" id="UP000706122">
    <property type="component" value="Unassembled WGS sequence"/>
</dbReference>
<evidence type="ECO:0000256" key="6">
    <source>
        <dbReference type="PROSITE-ProRule" id="PRU01016"/>
    </source>
</evidence>
<dbReference type="AlphaFoldDB" id="A0AAE3B9W7"/>
<keyword evidence="5" id="KW-0680">Restriction system</keyword>
<dbReference type="PRINTS" id="PR00105">
    <property type="entry name" value="C5METTRFRASE"/>
</dbReference>
<dbReference type="EMBL" id="WUYC01000001">
    <property type="protein sequence ID" value="MBM4713624.1"/>
    <property type="molecule type" value="Genomic_DNA"/>
</dbReference>
<proteinExistence type="inferred from homology"/>
<dbReference type="PANTHER" id="PTHR10629">
    <property type="entry name" value="CYTOSINE-SPECIFIC METHYLTRANSFERASE"/>
    <property type="match status" value="1"/>
</dbReference>
<dbReference type="Pfam" id="PF00145">
    <property type="entry name" value="DNA_methylase"/>
    <property type="match status" value="1"/>
</dbReference>
<reference evidence="7" key="1">
    <citation type="submission" date="2019-11" db="EMBL/GenBank/DDBJ databases">
        <title>Spread of Macrolides and rifampicin resistant Rhodococcus equi in clinical isolates in the USA.</title>
        <authorList>
            <person name="Alvarez-Narvaez S."/>
            <person name="Huber L."/>
            <person name="Cohen N.D."/>
            <person name="Slovis N."/>
            <person name="Greiter M."/>
            <person name="Giguere S."/>
            <person name="Hart K."/>
        </authorList>
    </citation>
    <scope>NUCLEOTIDE SEQUENCE</scope>
    <source>
        <strain evidence="7">Lh_5</strain>
    </source>
</reference>
<keyword evidence="3 6" id="KW-0808">Transferase</keyword>
<dbReference type="GO" id="GO:0003677">
    <property type="term" value="F:DNA binding"/>
    <property type="evidence" value="ECO:0007669"/>
    <property type="project" value="TreeGrafter"/>
</dbReference>
<dbReference type="PROSITE" id="PS00095">
    <property type="entry name" value="C5_MTASE_2"/>
    <property type="match status" value="1"/>
</dbReference>
<dbReference type="PROSITE" id="PS51679">
    <property type="entry name" value="SAM_MT_C5"/>
    <property type="match status" value="1"/>
</dbReference>
<comment type="similarity">
    <text evidence="6">Belongs to the class I-like SAM-binding methyltransferase superfamily. C5-methyltransferase family.</text>
</comment>
<dbReference type="SUPFAM" id="SSF53335">
    <property type="entry name" value="S-adenosyl-L-methionine-dependent methyltransferases"/>
    <property type="match status" value="1"/>
</dbReference>
<dbReference type="GO" id="GO:0044027">
    <property type="term" value="P:negative regulation of gene expression via chromosomal CpG island methylation"/>
    <property type="evidence" value="ECO:0007669"/>
    <property type="project" value="TreeGrafter"/>
</dbReference>
<evidence type="ECO:0000256" key="2">
    <source>
        <dbReference type="ARBA" id="ARBA00022603"/>
    </source>
</evidence>
<dbReference type="InterPro" id="IPR029063">
    <property type="entry name" value="SAM-dependent_MTases_sf"/>
</dbReference>
<evidence type="ECO:0000256" key="3">
    <source>
        <dbReference type="ARBA" id="ARBA00022679"/>
    </source>
</evidence>
<comment type="caution">
    <text evidence="7">The sequence shown here is derived from an EMBL/GenBank/DDBJ whole genome shotgun (WGS) entry which is preliminary data.</text>
</comment>
<evidence type="ECO:0000256" key="5">
    <source>
        <dbReference type="ARBA" id="ARBA00022747"/>
    </source>
</evidence>
<organism evidence="7 8">
    <name type="scientific">Rhodococcus hoagii</name>
    <name type="common">Corynebacterium equii</name>
    <dbReference type="NCBI Taxonomy" id="43767"/>
    <lineage>
        <taxon>Bacteria</taxon>
        <taxon>Bacillati</taxon>
        <taxon>Actinomycetota</taxon>
        <taxon>Actinomycetes</taxon>
        <taxon>Mycobacteriales</taxon>
        <taxon>Nocardiaceae</taxon>
        <taxon>Prescottella</taxon>
    </lineage>
</organism>
<dbReference type="InterPro" id="IPR001525">
    <property type="entry name" value="C5_MeTfrase"/>
</dbReference>
<evidence type="ECO:0000313" key="7">
    <source>
        <dbReference type="EMBL" id="MBM4713624.1"/>
    </source>
</evidence>
<keyword evidence="2 6" id="KW-0489">Methyltransferase</keyword>
<sequence>MEQLDHCHPEGGIVSALTVTDFFAGAGGSSEGMAQAGFDVRLAANHWGVAVATHEKNHPGTEHRLANLSEVDFRTFPKTDVLWASPSCVWHARSGGRKQPPTEIERLRADAGSVDRATAFAVIAAAEVHRYEAVIVENVPEFRAWSLYSWWLDGMRALGYREQVAIIDAAELGAAQRRVRYFAVFTRGGAVDLTLPGRVPAPASTILDADPGKPVTRRLYVAPQLEQITEHDVPHLVMYRRNAKARRADQHPIACITAGGNHHGVATLTEDGYLFRMLTNRECARGQGFPDSYEFTGKADEVKKQIGNAVSVDVARWLGTRVAASLGVAA</sequence>
<dbReference type="InterPro" id="IPR050390">
    <property type="entry name" value="C5-Methyltransferase"/>
</dbReference>
<dbReference type="PANTHER" id="PTHR10629:SF52">
    <property type="entry name" value="DNA (CYTOSINE-5)-METHYLTRANSFERASE 1"/>
    <property type="match status" value="1"/>
</dbReference>
<evidence type="ECO:0000313" key="8">
    <source>
        <dbReference type="Proteomes" id="UP000706122"/>
    </source>
</evidence>
<dbReference type="Gene3D" id="3.90.120.10">
    <property type="entry name" value="DNA Methylase, subunit A, domain 2"/>
    <property type="match status" value="1"/>
</dbReference>
<dbReference type="InterPro" id="IPR031303">
    <property type="entry name" value="C5_meth_CS"/>
</dbReference>
<feature type="active site" evidence="6">
    <location>
        <position position="88"/>
    </location>
</feature>
<dbReference type="EC" id="2.1.1.37" evidence="1"/>
<evidence type="ECO:0000256" key="4">
    <source>
        <dbReference type="ARBA" id="ARBA00022691"/>
    </source>
</evidence>
<keyword evidence="4 6" id="KW-0949">S-adenosyl-L-methionine</keyword>
<accession>A0AAE3B9W7</accession>
<evidence type="ECO:0000256" key="1">
    <source>
        <dbReference type="ARBA" id="ARBA00011975"/>
    </source>
</evidence>
<dbReference type="GO" id="GO:0009307">
    <property type="term" value="P:DNA restriction-modification system"/>
    <property type="evidence" value="ECO:0007669"/>
    <property type="project" value="UniProtKB-KW"/>
</dbReference>
<dbReference type="GO" id="GO:0032259">
    <property type="term" value="P:methylation"/>
    <property type="evidence" value="ECO:0007669"/>
    <property type="project" value="UniProtKB-KW"/>
</dbReference>